<dbReference type="AlphaFoldDB" id="A0A1I1YP53"/>
<organism evidence="2 3">
    <name type="scientific">Thermophagus xiamenensis</name>
    <dbReference type="NCBI Taxonomy" id="385682"/>
    <lineage>
        <taxon>Bacteria</taxon>
        <taxon>Pseudomonadati</taxon>
        <taxon>Bacteroidota</taxon>
        <taxon>Bacteroidia</taxon>
        <taxon>Marinilabiliales</taxon>
        <taxon>Marinilabiliaceae</taxon>
        <taxon>Thermophagus</taxon>
    </lineage>
</organism>
<proteinExistence type="predicted"/>
<dbReference type="STRING" id="385682.SAMN05444380_10870"/>
<dbReference type="eggNOG" id="ENOG50331PZ">
    <property type="taxonomic scope" value="Bacteria"/>
</dbReference>
<protein>
    <recommendedName>
        <fullName evidence="4">LTXXQ motif family protein</fullName>
    </recommendedName>
</protein>
<dbReference type="RefSeq" id="WP_010528388.1">
    <property type="nucleotide sequence ID" value="NZ_AFSL01000083.1"/>
</dbReference>
<accession>A0A1I1YP53</accession>
<name>A0A1I1YP53_9BACT</name>
<gene>
    <name evidence="2" type="ORF">SAMN05444380_10870</name>
</gene>
<sequence length="169" mass="19898">MNRIIQALFLLVLTFGQISFSPLMAQGKEDDSSLDRLKSQKVAFLTERIGLSEKDAQLFWPLYNEMSEKMDKLWDEKKKNINKLYHSKEPLSEAEKEVILDEYVDYNLKKAKLEKEYHEKFKKILTIDQIIKYYGAEHEFKKKMLHQLRGDKPTSCSDCQKNKKSKDAA</sequence>
<evidence type="ECO:0008006" key="4">
    <source>
        <dbReference type="Google" id="ProtNLM"/>
    </source>
</evidence>
<evidence type="ECO:0000256" key="1">
    <source>
        <dbReference type="SAM" id="MobiDB-lite"/>
    </source>
</evidence>
<dbReference type="InParanoid" id="A0A1I1YP53"/>
<evidence type="ECO:0000313" key="3">
    <source>
        <dbReference type="Proteomes" id="UP000181976"/>
    </source>
</evidence>
<evidence type="ECO:0000313" key="2">
    <source>
        <dbReference type="EMBL" id="SFE21384.1"/>
    </source>
</evidence>
<reference evidence="2 3" key="1">
    <citation type="submission" date="2016-10" db="EMBL/GenBank/DDBJ databases">
        <authorList>
            <person name="de Groot N.N."/>
        </authorList>
    </citation>
    <scope>NUCLEOTIDE SEQUENCE [LARGE SCALE GENOMIC DNA]</scope>
    <source>
        <strain evidence="2 3">DSM 19012</strain>
    </source>
</reference>
<dbReference type="Proteomes" id="UP000181976">
    <property type="component" value="Unassembled WGS sequence"/>
</dbReference>
<feature type="region of interest" description="Disordered" evidence="1">
    <location>
        <begin position="150"/>
        <end position="169"/>
    </location>
</feature>
<dbReference type="EMBL" id="FONA01000008">
    <property type="protein sequence ID" value="SFE21384.1"/>
    <property type="molecule type" value="Genomic_DNA"/>
</dbReference>
<keyword evidence="3" id="KW-1185">Reference proteome</keyword>